<evidence type="ECO:0008006" key="3">
    <source>
        <dbReference type="Google" id="ProtNLM"/>
    </source>
</evidence>
<organism evidence="1 2">
    <name type="scientific">Clostridium botulinum (strain Hall / ATCC 3502 / NCTC 13319 / Type A)</name>
    <dbReference type="NCBI Taxonomy" id="441771"/>
    <lineage>
        <taxon>Bacteria</taxon>
        <taxon>Bacillati</taxon>
        <taxon>Bacillota</taxon>
        <taxon>Clostridia</taxon>
        <taxon>Eubacteriales</taxon>
        <taxon>Clostridiaceae</taxon>
        <taxon>Clostridium</taxon>
    </lineage>
</organism>
<accession>A5HXS9</accession>
<gene>
    <name evidence="1" type="ordered locus">CBO0034</name>
</gene>
<dbReference type="InterPro" id="IPR019644">
    <property type="entry name" value="DUF2508"/>
</dbReference>
<keyword evidence="2" id="KW-1185">Reference proteome</keyword>
<dbReference type="Proteomes" id="UP000001986">
    <property type="component" value="Chromosome"/>
</dbReference>
<reference evidence="1 2" key="1">
    <citation type="journal article" date="2007" name="Genome Res.">
        <title>Genome sequence of a proteolytic (Group I) Clostridium botulinum strain Hall A and comparative analysis of the clostridial genomes.</title>
        <authorList>
            <person name="Sebaihia M."/>
            <person name="Peck M.W."/>
            <person name="Minton N.P."/>
            <person name="Thomson N.R."/>
            <person name="Holden M.T.G."/>
            <person name="Mitchell W.J."/>
            <person name="Carter A.T."/>
            <person name="Bentley S.D."/>
            <person name="Mason D.R."/>
            <person name="Crossman L."/>
            <person name="Paul C.J."/>
            <person name="Ivens A."/>
            <person name="Wells-Bennik M.H.J."/>
            <person name="Davis I.J."/>
            <person name="Cerdeno-Tarraga A.M."/>
            <person name="Churcher C."/>
            <person name="Quail M.A."/>
            <person name="Chillingworth T."/>
            <person name="Feltwell T."/>
            <person name="Fraser A."/>
            <person name="Goodhead I."/>
            <person name="Hance Z."/>
            <person name="Jagels K."/>
            <person name="Larke N."/>
            <person name="Maddison M."/>
            <person name="Moule S."/>
            <person name="Mungall K."/>
            <person name="Norbertczak H."/>
            <person name="Rabbinowitsch E."/>
            <person name="Sanders M."/>
            <person name="Simmonds M."/>
            <person name="White B."/>
            <person name="Whithead S."/>
            <person name="Parkhill J."/>
        </authorList>
    </citation>
    <scope>NUCLEOTIDE SEQUENCE [LARGE SCALE GENOMIC DNA]</scope>
    <source>
        <strain evidence="2">Hall / ATCC 3502 / NCTC 13319 / Type A [Sanger]</strain>
    </source>
</reference>
<dbReference type="PATRIC" id="fig|413999.7.peg.32"/>
<evidence type="ECO:0000313" key="1">
    <source>
        <dbReference type="EMBL" id="CAL81587.1"/>
    </source>
</evidence>
<evidence type="ECO:0000313" key="2">
    <source>
        <dbReference type="Proteomes" id="UP000001986"/>
    </source>
</evidence>
<dbReference type="SMR" id="A5HXS9"/>
<sequence>MSIIEIGDKMGGFFIMKKLNDGKNEKKLLLESIDSVISEINNIRRLFENASDPKLIDYAIYMEEALKAKYIYLLKEAKEEGIKVEYCDTIKEVEVG</sequence>
<dbReference type="AlphaFoldDB" id="A5HXS9"/>
<dbReference type="HOGENOM" id="CLU_175291_1_0_9"/>
<dbReference type="KEGG" id="cbo:CBO0034"/>
<protein>
    <recommendedName>
        <fullName evidence="3">DUF2508 family protein</fullName>
    </recommendedName>
</protein>
<proteinExistence type="predicted"/>
<dbReference type="EMBL" id="AM412317">
    <property type="protein sequence ID" value="CAL81587.1"/>
    <property type="molecule type" value="Genomic_DNA"/>
</dbReference>
<dbReference type="Pfam" id="PF10704">
    <property type="entry name" value="DUF2508"/>
    <property type="match status" value="1"/>
</dbReference>
<name>A5HXS9_CLOBH</name>